<name>A0A1Y3MSB7_9BACI</name>
<dbReference type="Proteomes" id="UP000195321">
    <property type="component" value="Unassembled WGS sequence"/>
</dbReference>
<keyword evidence="1" id="KW-0808">Transferase</keyword>
<protein>
    <recommendedName>
        <fullName evidence="2">Glycosyltransferase subfamily 4-like N-terminal domain-containing protein</fullName>
    </recommendedName>
</protein>
<dbReference type="Gene3D" id="3.40.50.2000">
    <property type="entry name" value="Glycogen Phosphorylase B"/>
    <property type="match status" value="2"/>
</dbReference>
<feature type="domain" description="Glycosyltransferase subfamily 4-like N-terminal" evidence="2">
    <location>
        <begin position="124"/>
        <end position="227"/>
    </location>
</feature>
<reference evidence="3 4" key="1">
    <citation type="submission" date="2017-02" db="EMBL/GenBank/DDBJ databases">
        <title>Bacillus pseudomycoides isolate FSL K6-0042.</title>
        <authorList>
            <person name="Kovac J."/>
        </authorList>
    </citation>
    <scope>NUCLEOTIDE SEQUENCE [LARGE SCALE GENOMIC DNA]</scope>
    <source>
        <strain evidence="3 4">FSL K6-0042</strain>
    </source>
</reference>
<evidence type="ECO:0000256" key="1">
    <source>
        <dbReference type="ARBA" id="ARBA00022679"/>
    </source>
</evidence>
<dbReference type="RefSeq" id="WP_016131119.1">
    <property type="nucleotide sequence ID" value="NZ_CP189809.1"/>
</dbReference>
<proteinExistence type="predicted"/>
<dbReference type="Pfam" id="PF13439">
    <property type="entry name" value="Glyco_transf_4"/>
    <property type="match status" value="1"/>
</dbReference>
<dbReference type="AlphaFoldDB" id="A0A1Y3MSB7"/>
<evidence type="ECO:0000313" key="4">
    <source>
        <dbReference type="Proteomes" id="UP000195321"/>
    </source>
</evidence>
<evidence type="ECO:0000313" key="3">
    <source>
        <dbReference type="EMBL" id="OUM49993.1"/>
    </source>
</evidence>
<gene>
    <name evidence="3" type="ORF">BW425_05070</name>
</gene>
<organism evidence="3 4">
    <name type="scientific">Bacillus pseudomycoides</name>
    <dbReference type="NCBI Taxonomy" id="64104"/>
    <lineage>
        <taxon>Bacteria</taxon>
        <taxon>Bacillati</taxon>
        <taxon>Bacillota</taxon>
        <taxon>Bacilli</taxon>
        <taxon>Bacillales</taxon>
        <taxon>Bacillaceae</taxon>
        <taxon>Bacillus</taxon>
        <taxon>Bacillus cereus group</taxon>
    </lineage>
</organism>
<evidence type="ECO:0000259" key="2">
    <source>
        <dbReference type="Pfam" id="PF13439"/>
    </source>
</evidence>
<dbReference type="SUPFAM" id="SSF53756">
    <property type="entry name" value="UDP-Glycosyltransferase/glycogen phosphorylase"/>
    <property type="match status" value="1"/>
</dbReference>
<dbReference type="InterPro" id="IPR028098">
    <property type="entry name" value="Glyco_trans_4-like_N"/>
</dbReference>
<dbReference type="EMBL" id="MWPX01000003">
    <property type="protein sequence ID" value="OUM49993.1"/>
    <property type="molecule type" value="Genomic_DNA"/>
</dbReference>
<sequence>MKILFIANHFPPINNSASIRILNYVNHLQVMGNEVMVLTPDYPKDFINYDEELLYKINTNIKVIRVDMGSIYKRIYPKKSRQIGNDSPVKASKKNILKSSIKRNLAIPDSYIEWKNNASKIGDKLIKKNKVDIIISTHETPSCHLAGLKLKKNNPEVKWITYWSDPWTFEYYRSRESLLKRNVEKWLERNVVKKSDKFLFTTEETRDLYISSYSIPKSRTAIVYRGFEEYSRENSKKFIGLLKKDKINLVHTGEIYTELRDTRPLIEALKALEEEEKDIFDQINIVLVGGVDNLKIKKELKDIKCVSLLSRVPYEEAQDYMHNSDGLLLWGNKYGCQIPGKVYEYFGVKSPILTILANNQDPVGKLMKDVDKGPIIYNNVQEIKEMIKEFVKNKDKKEYWYEIIPKYKWENVAKDLFSKISD</sequence>
<dbReference type="PANTHER" id="PTHR46401">
    <property type="entry name" value="GLYCOSYLTRANSFERASE WBBK-RELATED"/>
    <property type="match status" value="1"/>
</dbReference>
<accession>A0A1Y3MSB7</accession>
<comment type="caution">
    <text evidence="3">The sequence shown here is derived from an EMBL/GenBank/DDBJ whole genome shotgun (WGS) entry which is preliminary data.</text>
</comment>
<dbReference type="GO" id="GO:0016757">
    <property type="term" value="F:glycosyltransferase activity"/>
    <property type="evidence" value="ECO:0007669"/>
    <property type="project" value="TreeGrafter"/>
</dbReference>
<dbReference type="PANTHER" id="PTHR46401:SF2">
    <property type="entry name" value="GLYCOSYLTRANSFERASE WBBK-RELATED"/>
    <property type="match status" value="1"/>
</dbReference>
<dbReference type="GO" id="GO:0009103">
    <property type="term" value="P:lipopolysaccharide biosynthetic process"/>
    <property type="evidence" value="ECO:0007669"/>
    <property type="project" value="TreeGrafter"/>
</dbReference>